<dbReference type="SMART" id="SM00174">
    <property type="entry name" value="RHO"/>
    <property type="match status" value="1"/>
</dbReference>
<dbReference type="GO" id="GO:0003925">
    <property type="term" value="F:G protein activity"/>
    <property type="evidence" value="ECO:0007669"/>
    <property type="project" value="UniProtKB-EC"/>
</dbReference>
<dbReference type="Proteomes" id="UP000070444">
    <property type="component" value="Unassembled WGS sequence"/>
</dbReference>
<dbReference type="OMA" id="LASEWHC"/>
<organism evidence="13 14">
    <name type="scientific">Conidiobolus coronatus (strain ATCC 28846 / CBS 209.66 / NRRL 28638)</name>
    <name type="common">Delacroixia coronata</name>
    <dbReference type="NCBI Taxonomy" id="796925"/>
    <lineage>
        <taxon>Eukaryota</taxon>
        <taxon>Fungi</taxon>
        <taxon>Fungi incertae sedis</taxon>
        <taxon>Zoopagomycota</taxon>
        <taxon>Entomophthoromycotina</taxon>
        <taxon>Entomophthoromycetes</taxon>
        <taxon>Entomophthorales</taxon>
        <taxon>Ancylistaceae</taxon>
        <taxon>Conidiobolus</taxon>
    </lineage>
</organism>
<dbReference type="InterPro" id="IPR001806">
    <property type="entry name" value="Small_GTPase"/>
</dbReference>
<evidence type="ECO:0000256" key="9">
    <source>
        <dbReference type="ARBA" id="ARBA00023288"/>
    </source>
</evidence>
<dbReference type="PRINTS" id="PR00449">
    <property type="entry name" value="RASTRNSFRMNG"/>
</dbReference>
<evidence type="ECO:0000256" key="8">
    <source>
        <dbReference type="ARBA" id="ARBA00023136"/>
    </source>
</evidence>
<dbReference type="InterPro" id="IPR020849">
    <property type="entry name" value="Small_GTPase_Ras-type"/>
</dbReference>
<name>A0A137P3L2_CONC2</name>
<evidence type="ECO:0000256" key="10">
    <source>
        <dbReference type="ARBA" id="ARBA00023289"/>
    </source>
</evidence>
<dbReference type="PROSITE" id="PS51419">
    <property type="entry name" value="RAB"/>
    <property type="match status" value="1"/>
</dbReference>
<proteinExistence type="predicted"/>
<dbReference type="Pfam" id="PF00071">
    <property type="entry name" value="Ras"/>
    <property type="match status" value="1"/>
</dbReference>
<dbReference type="OrthoDB" id="5976022at2759"/>
<evidence type="ECO:0000256" key="11">
    <source>
        <dbReference type="ARBA" id="ARBA00046278"/>
    </source>
</evidence>
<sequence length="189" mass="21701">MPLHKVIMVGSGGVGKSALTLQYMYSDFVEEYDPTKADSYRKKVILDNQEVQIDILDTAGQEEYAAIRDNYYRSGEGFLCVFSITEYESFLHTDEFRDQIIRVLDDSKVPFILIGNKIDLNHLRKVSREEAEAKAKEWGCPYVETSVKERINVDEVYTDIMRKIRARKPSGNGDSSNQPKKKKSKCMIL</sequence>
<keyword evidence="10" id="KW-0636">Prenylation</keyword>
<evidence type="ECO:0000256" key="7">
    <source>
        <dbReference type="ARBA" id="ARBA00023134"/>
    </source>
</evidence>
<dbReference type="PANTHER" id="PTHR24070">
    <property type="entry name" value="RAS, DI-RAS, AND RHEB FAMILY MEMBERS OF SMALL GTPASE SUPERFAMILY"/>
    <property type="match status" value="1"/>
</dbReference>
<protein>
    <recommendedName>
        <fullName evidence="2">small monomeric GTPase</fullName>
        <ecNumber evidence="2">3.6.5.2</ecNumber>
    </recommendedName>
</protein>
<dbReference type="InterPro" id="IPR027417">
    <property type="entry name" value="P-loop_NTPase"/>
</dbReference>
<keyword evidence="8" id="KW-0472">Membrane</keyword>
<dbReference type="AlphaFoldDB" id="A0A137P3L2"/>
<keyword evidence="14" id="KW-1185">Reference proteome</keyword>
<dbReference type="FunFam" id="3.40.50.300:FF:000203">
    <property type="entry name" value="Putative ras-related protein ral-a"/>
    <property type="match status" value="1"/>
</dbReference>
<dbReference type="PROSITE" id="PS51420">
    <property type="entry name" value="RHO"/>
    <property type="match status" value="1"/>
</dbReference>
<evidence type="ECO:0000313" key="14">
    <source>
        <dbReference type="Proteomes" id="UP000070444"/>
    </source>
</evidence>
<evidence type="ECO:0000313" key="13">
    <source>
        <dbReference type="EMBL" id="KXN69617.1"/>
    </source>
</evidence>
<dbReference type="SMART" id="SM00173">
    <property type="entry name" value="RAS"/>
    <property type="match status" value="1"/>
</dbReference>
<feature type="compositionally biased region" description="Basic residues" evidence="12">
    <location>
        <begin position="179"/>
        <end position="189"/>
    </location>
</feature>
<dbReference type="GO" id="GO:0005886">
    <property type="term" value="C:plasma membrane"/>
    <property type="evidence" value="ECO:0007669"/>
    <property type="project" value="UniProtKB-SubCell"/>
</dbReference>
<evidence type="ECO:0000256" key="3">
    <source>
        <dbReference type="ARBA" id="ARBA00022475"/>
    </source>
</evidence>
<dbReference type="SMART" id="SM00175">
    <property type="entry name" value="RAB"/>
    <property type="match status" value="1"/>
</dbReference>
<keyword evidence="5" id="KW-0547">Nucleotide-binding</keyword>
<keyword evidence="4" id="KW-0488">Methylation</keyword>
<dbReference type="EMBL" id="KQ964529">
    <property type="protein sequence ID" value="KXN69617.1"/>
    <property type="molecule type" value="Genomic_DNA"/>
</dbReference>
<evidence type="ECO:0000256" key="6">
    <source>
        <dbReference type="ARBA" id="ARBA00022801"/>
    </source>
</evidence>
<evidence type="ECO:0000256" key="5">
    <source>
        <dbReference type="ARBA" id="ARBA00022741"/>
    </source>
</evidence>
<keyword evidence="6" id="KW-0378">Hydrolase</keyword>
<evidence type="ECO:0000256" key="4">
    <source>
        <dbReference type="ARBA" id="ARBA00022481"/>
    </source>
</evidence>
<gene>
    <name evidence="13" type="ORF">CONCODRAFT_40444</name>
</gene>
<dbReference type="SUPFAM" id="SSF52540">
    <property type="entry name" value="P-loop containing nucleoside triphosphate hydrolases"/>
    <property type="match status" value="1"/>
</dbReference>
<keyword evidence="3" id="KW-1003">Cell membrane</keyword>
<dbReference type="CDD" id="cd04139">
    <property type="entry name" value="RalA_RalB"/>
    <property type="match status" value="1"/>
</dbReference>
<evidence type="ECO:0000256" key="1">
    <source>
        <dbReference type="ARBA" id="ARBA00004193"/>
    </source>
</evidence>
<dbReference type="GO" id="GO:0005525">
    <property type="term" value="F:GTP binding"/>
    <property type="evidence" value="ECO:0007669"/>
    <property type="project" value="UniProtKB-KW"/>
</dbReference>
<feature type="region of interest" description="Disordered" evidence="12">
    <location>
        <begin position="166"/>
        <end position="189"/>
    </location>
</feature>
<dbReference type="GO" id="GO:0007165">
    <property type="term" value="P:signal transduction"/>
    <property type="evidence" value="ECO:0007669"/>
    <property type="project" value="InterPro"/>
</dbReference>
<dbReference type="STRING" id="796925.A0A137P3L2"/>
<evidence type="ECO:0000256" key="2">
    <source>
        <dbReference type="ARBA" id="ARBA00011984"/>
    </source>
</evidence>
<dbReference type="InterPro" id="IPR005225">
    <property type="entry name" value="Small_GTP-bd"/>
</dbReference>
<dbReference type="Gene3D" id="3.40.50.300">
    <property type="entry name" value="P-loop containing nucleotide triphosphate hydrolases"/>
    <property type="match status" value="1"/>
</dbReference>
<dbReference type="PROSITE" id="PS51421">
    <property type="entry name" value="RAS"/>
    <property type="match status" value="1"/>
</dbReference>
<evidence type="ECO:0000256" key="12">
    <source>
        <dbReference type="SAM" id="MobiDB-lite"/>
    </source>
</evidence>
<dbReference type="EC" id="3.6.5.2" evidence="2"/>
<accession>A0A137P3L2</accession>
<dbReference type="NCBIfam" id="TIGR00231">
    <property type="entry name" value="small_GTP"/>
    <property type="match status" value="1"/>
</dbReference>
<keyword evidence="9" id="KW-0449">Lipoprotein</keyword>
<reference evidence="13 14" key="1">
    <citation type="journal article" date="2015" name="Genome Biol. Evol.">
        <title>Phylogenomic analyses indicate that early fungi evolved digesting cell walls of algal ancestors of land plants.</title>
        <authorList>
            <person name="Chang Y."/>
            <person name="Wang S."/>
            <person name="Sekimoto S."/>
            <person name="Aerts A.L."/>
            <person name="Choi C."/>
            <person name="Clum A."/>
            <person name="LaButti K.M."/>
            <person name="Lindquist E.A."/>
            <person name="Yee Ngan C."/>
            <person name="Ohm R.A."/>
            <person name="Salamov A.A."/>
            <person name="Grigoriev I.V."/>
            <person name="Spatafora J.W."/>
            <person name="Berbee M.L."/>
        </authorList>
    </citation>
    <scope>NUCLEOTIDE SEQUENCE [LARGE SCALE GENOMIC DNA]</scope>
    <source>
        <strain evidence="13 14">NRRL 28638</strain>
    </source>
</reference>
<comment type="subcellular location">
    <subcellularLocation>
        <location evidence="1">Cell membrane</location>
        <topology evidence="1">Lipid-anchor</topology>
    </subcellularLocation>
    <subcellularLocation>
        <location evidence="11">Endomembrane system</location>
        <topology evidence="11">Lipid-anchor</topology>
        <orientation evidence="11">Cytoplasmic side</orientation>
    </subcellularLocation>
</comment>
<keyword evidence="7" id="KW-0342">GTP-binding</keyword>
<dbReference type="GO" id="GO:0012505">
    <property type="term" value="C:endomembrane system"/>
    <property type="evidence" value="ECO:0007669"/>
    <property type="project" value="UniProtKB-SubCell"/>
</dbReference>